<evidence type="ECO:0000313" key="1">
    <source>
        <dbReference type="EMBL" id="URI07886.1"/>
    </source>
</evidence>
<proteinExistence type="predicted"/>
<accession>A0ABY4S7I2</accession>
<name>A0ABY4S7I2_AQUTE</name>
<dbReference type="EMBL" id="CP097635">
    <property type="protein sequence ID" value="URI07886.1"/>
    <property type="molecule type" value="Genomic_DNA"/>
</dbReference>
<keyword evidence="2" id="KW-1185">Reference proteome</keyword>
<organism evidence="1 2">
    <name type="scientific">Aquincola tertiaricarbonis</name>
    <dbReference type="NCBI Taxonomy" id="391953"/>
    <lineage>
        <taxon>Bacteria</taxon>
        <taxon>Pseudomonadati</taxon>
        <taxon>Pseudomonadota</taxon>
        <taxon>Betaproteobacteria</taxon>
        <taxon>Burkholderiales</taxon>
        <taxon>Sphaerotilaceae</taxon>
        <taxon>Aquincola</taxon>
    </lineage>
</organism>
<dbReference type="RefSeq" id="WP_250196111.1">
    <property type="nucleotide sequence ID" value="NZ_CP097635.1"/>
</dbReference>
<gene>
    <name evidence="1" type="ORF">MW290_04680</name>
</gene>
<evidence type="ECO:0000313" key="2">
    <source>
        <dbReference type="Proteomes" id="UP001056201"/>
    </source>
</evidence>
<dbReference type="Proteomes" id="UP001056201">
    <property type="component" value="Chromosome 1"/>
</dbReference>
<protein>
    <submittedName>
        <fullName evidence="1">Uncharacterized protein</fullName>
    </submittedName>
</protein>
<reference evidence="1" key="1">
    <citation type="submission" date="2022-05" db="EMBL/GenBank/DDBJ databases">
        <title>An RpoN-dependent PEP-CTERM gene is involved in floc formation of an Aquincola tertiaricarbonis strain.</title>
        <authorList>
            <person name="Qiu D."/>
            <person name="Xia M."/>
        </authorList>
    </citation>
    <scope>NUCLEOTIDE SEQUENCE</scope>
    <source>
        <strain evidence="1">RN12</strain>
    </source>
</reference>
<sequence>MKAKRVSLADPSRGLAWSNPNLSSEVLVRSALRHGAFYLVLDAVLEFGLPFVREQWALILADKDAKLSARAQADIERKLNNIERGLRAAGA</sequence>